<comment type="caution">
    <text evidence="2">The sequence shown here is derived from an EMBL/GenBank/DDBJ whole genome shotgun (WGS) entry which is preliminary data.</text>
</comment>
<accession>A0A7J8DQB4</accession>
<dbReference type="InParanoid" id="A0A7J8DQB4"/>
<feature type="region of interest" description="Disordered" evidence="1">
    <location>
        <begin position="58"/>
        <end position="88"/>
    </location>
</feature>
<sequence>MLNGFPANPARIPVSPHRRSQAAPGLTRSALQEEGAGHRGPRGLLVQRSKATSAITARTPVSGVLGRPRGGAKLGESHPATPVLPTPPRVGPGQAIMGPFSEPPWLGRGIWDLGPPARSCDRICTVASHRPGTGNLDRFVLFRADLSPFFASFGREPDS</sequence>
<dbReference type="Proteomes" id="UP000550707">
    <property type="component" value="Unassembled WGS sequence"/>
</dbReference>
<feature type="region of interest" description="Disordered" evidence="1">
    <location>
        <begin position="1"/>
        <end position="27"/>
    </location>
</feature>
<gene>
    <name evidence="2" type="ORF">HJG59_009237</name>
</gene>
<proteinExistence type="predicted"/>
<name>A0A7J8DQB4_MOLMO</name>
<protein>
    <submittedName>
        <fullName evidence="2">Uncharacterized protein</fullName>
    </submittedName>
</protein>
<reference evidence="2 3" key="1">
    <citation type="journal article" date="2020" name="Nature">
        <title>Six reference-quality genomes reveal evolution of bat adaptations.</title>
        <authorList>
            <person name="Jebb D."/>
            <person name="Huang Z."/>
            <person name="Pippel M."/>
            <person name="Hughes G.M."/>
            <person name="Lavrichenko K."/>
            <person name="Devanna P."/>
            <person name="Winkler S."/>
            <person name="Jermiin L.S."/>
            <person name="Skirmuntt E.C."/>
            <person name="Katzourakis A."/>
            <person name="Burkitt-Gray L."/>
            <person name="Ray D.A."/>
            <person name="Sullivan K.A.M."/>
            <person name="Roscito J.G."/>
            <person name="Kirilenko B.M."/>
            <person name="Davalos L.M."/>
            <person name="Corthals A.P."/>
            <person name="Power M.L."/>
            <person name="Jones G."/>
            <person name="Ransome R.D."/>
            <person name="Dechmann D.K.N."/>
            <person name="Locatelli A.G."/>
            <person name="Puechmaille S.J."/>
            <person name="Fedrigo O."/>
            <person name="Jarvis E.D."/>
            <person name="Hiller M."/>
            <person name="Vernes S.C."/>
            <person name="Myers E.W."/>
            <person name="Teeling E.C."/>
        </authorList>
    </citation>
    <scope>NUCLEOTIDE SEQUENCE [LARGE SCALE GENOMIC DNA]</scope>
    <source>
        <strain evidence="2">MMolMol1</strain>
        <tissue evidence="2">Muscle</tissue>
    </source>
</reference>
<evidence type="ECO:0000313" key="2">
    <source>
        <dbReference type="EMBL" id="KAF6425189.1"/>
    </source>
</evidence>
<evidence type="ECO:0000256" key="1">
    <source>
        <dbReference type="SAM" id="MobiDB-lite"/>
    </source>
</evidence>
<organism evidence="2 3">
    <name type="scientific">Molossus molossus</name>
    <name type="common">Pallas' mastiff bat</name>
    <name type="synonym">Vespertilio molossus</name>
    <dbReference type="NCBI Taxonomy" id="27622"/>
    <lineage>
        <taxon>Eukaryota</taxon>
        <taxon>Metazoa</taxon>
        <taxon>Chordata</taxon>
        <taxon>Craniata</taxon>
        <taxon>Vertebrata</taxon>
        <taxon>Euteleostomi</taxon>
        <taxon>Mammalia</taxon>
        <taxon>Eutheria</taxon>
        <taxon>Laurasiatheria</taxon>
        <taxon>Chiroptera</taxon>
        <taxon>Yangochiroptera</taxon>
        <taxon>Molossidae</taxon>
        <taxon>Molossus</taxon>
    </lineage>
</organism>
<evidence type="ECO:0000313" key="3">
    <source>
        <dbReference type="Proteomes" id="UP000550707"/>
    </source>
</evidence>
<dbReference type="EMBL" id="JACASF010000017">
    <property type="protein sequence ID" value="KAF6425189.1"/>
    <property type="molecule type" value="Genomic_DNA"/>
</dbReference>
<keyword evidence="3" id="KW-1185">Reference proteome</keyword>
<dbReference type="AlphaFoldDB" id="A0A7J8DQB4"/>